<protein>
    <submittedName>
        <fullName evidence="1">Uncharacterized protein</fullName>
    </submittedName>
</protein>
<evidence type="ECO:0000313" key="2">
    <source>
        <dbReference type="Proteomes" id="UP000244005"/>
    </source>
</evidence>
<reference evidence="2" key="1">
    <citation type="journal article" date="2017" name="Cell">
        <title>Insights into land plant evolution garnered from the Marchantia polymorpha genome.</title>
        <authorList>
            <person name="Bowman J.L."/>
            <person name="Kohchi T."/>
            <person name="Yamato K.T."/>
            <person name="Jenkins J."/>
            <person name="Shu S."/>
            <person name="Ishizaki K."/>
            <person name="Yamaoka S."/>
            <person name="Nishihama R."/>
            <person name="Nakamura Y."/>
            <person name="Berger F."/>
            <person name="Adam C."/>
            <person name="Aki S.S."/>
            <person name="Althoff F."/>
            <person name="Araki T."/>
            <person name="Arteaga-Vazquez M.A."/>
            <person name="Balasubrmanian S."/>
            <person name="Barry K."/>
            <person name="Bauer D."/>
            <person name="Boehm C.R."/>
            <person name="Briginshaw L."/>
            <person name="Caballero-Perez J."/>
            <person name="Catarino B."/>
            <person name="Chen F."/>
            <person name="Chiyoda S."/>
            <person name="Chovatia M."/>
            <person name="Davies K.M."/>
            <person name="Delmans M."/>
            <person name="Demura T."/>
            <person name="Dierschke T."/>
            <person name="Dolan L."/>
            <person name="Dorantes-Acosta A.E."/>
            <person name="Eklund D.M."/>
            <person name="Florent S.N."/>
            <person name="Flores-Sandoval E."/>
            <person name="Fujiyama A."/>
            <person name="Fukuzawa H."/>
            <person name="Galik B."/>
            <person name="Grimanelli D."/>
            <person name="Grimwood J."/>
            <person name="Grossniklaus U."/>
            <person name="Hamada T."/>
            <person name="Haseloff J."/>
            <person name="Hetherington A.J."/>
            <person name="Higo A."/>
            <person name="Hirakawa Y."/>
            <person name="Hundley H.N."/>
            <person name="Ikeda Y."/>
            <person name="Inoue K."/>
            <person name="Inoue S.I."/>
            <person name="Ishida S."/>
            <person name="Jia Q."/>
            <person name="Kakita M."/>
            <person name="Kanazawa T."/>
            <person name="Kawai Y."/>
            <person name="Kawashima T."/>
            <person name="Kennedy M."/>
            <person name="Kinose K."/>
            <person name="Kinoshita T."/>
            <person name="Kohara Y."/>
            <person name="Koide E."/>
            <person name="Komatsu K."/>
            <person name="Kopischke S."/>
            <person name="Kubo M."/>
            <person name="Kyozuka J."/>
            <person name="Lagercrantz U."/>
            <person name="Lin S.S."/>
            <person name="Lindquist E."/>
            <person name="Lipzen A.M."/>
            <person name="Lu C.W."/>
            <person name="De Luna E."/>
            <person name="Martienssen R.A."/>
            <person name="Minamino N."/>
            <person name="Mizutani M."/>
            <person name="Mizutani M."/>
            <person name="Mochizuki N."/>
            <person name="Monte I."/>
            <person name="Mosher R."/>
            <person name="Nagasaki H."/>
            <person name="Nakagami H."/>
            <person name="Naramoto S."/>
            <person name="Nishitani K."/>
            <person name="Ohtani M."/>
            <person name="Okamoto T."/>
            <person name="Okumura M."/>
            <person name="Phillips J."/>
            <person name="Pollak B."/>
            <person name="Reinders A."/>
            <person name="Rovekamp M."/>
            <person name="Sano R."/>
            <person name="Sawa S."/>
            <person name="Schmid M.W."/>
            <person name="Shirakawa M."/>
            <person name="Solano R."/>
            <person name="Spunde A."/>
            <person name="Suetsugu N."/>
            <person name="Sugano S."/>
            <person name="Sugiyama A."/>
            <person name="Sun R."/>
            <person name="Suzuki Y."/>
            <person name="Takenaka M."/>
            <person name="Takezawa D."/>
            <person name="Tomogane H."/>
            <person name="Tsuzuki M."/>
            <person name="Ueda T."/>
            <person name="Umeda M."/>
            <person name="Ward J.M."/>
            <person name="Watanabe Y."/>
            <person name="Yazaki K."/>
            <person name="Yokoyama R."/>
            <person name="Yoshitake Y."/>
            <person name="Yotsui I."/>
            <person name="Zachgo S."/>
            <person name="Schmutz J."/>
        </authorList>
    </citation>
    <scope>NUCLEOTIDE SEQUENCE [LARGE SCALE GENOMIC DNA]</scope>
    <source>
        <strain evidence="2">Tak-1</strain>
    </source>
</reference>
<dbReference type="Gramene" id="Mp6g04840.1">
    <property type="protein sequence ID" value="Mp6g04840.1.cds1"/>
    <property type="gene ID" value="Mp6g04840"/>
</dbReference>
<gene>
    <name evidence="1" type="ORF">MARPO_0034s0033</name>
</gene>
<organism evidence="1 2">
    <name type="scientific">Marchantia polymorpha</name>
    <name type="common">Common liverwort</name>
    <name type="synonym">Marchantia aquatica</name>
    <dbReference type="NCBI Taxonomy" id="3197"/>
    <lineage>
        <taxon>Eukaryota</taxon>
        <taxon>Viridiplantae</taxon>
        <taxon>Streptophyta</taxon>
        <taxon>Embryophyta</taxon>
        <taxon>Marchantiophyta</taxon>
        <taxon>Marchantiopsida</taxon>
        <taxon>Marchantiidae</taxon>
        <taxon>Marchantiales</taxon>
        <taxon>Marchantiaceae</taxon>
        <taxon>Marchantia</taxon>
    </lineage>
</organism>
<dbReference type="AlphaFoldDB" id="A0A2R6X5R9"/>
<proteinExistence type="predicted"/>
<evidence type="ECO:0000313" key="1">
    <source>
        <dbReference type="EMBL" id="PTQ41436.1"/>
    </source>
</evidence>
<dbReference type="EMBL" id="KZ772706">
    <property type="protein sequence ID" value="PTQ41436.1"/>
    <property type="molecule type" value="Genomic_DNA"/>
</dbReference>
<dbReference type="Proteomes" id="UP000244005">
    <property type="component" value="Unassembled WGS sequence"/>
</dbReference>
<keyword evidence="2" id="KW-1185">Reference proteome</keyword>
<sequence length="114" mass="12572">MGSQRPRALRLSTSDVCTRLGMALLCDCASDLYLYSSGTAEPSAELTLDSRFPVDLSCCQTKLQARRIRSLGRIIIVKAVPSVLRRRHAMHPIVSIFDAPGLKSARLFSPTHDE</sequence>
<name>A0A2R6X5R9_MARPO</name>
<accession>A0A2R6X5R9</accession>